<dbReference type="PANTHER" id="PTHR36849">
    <property type="entry name" value="CYTOPLASMIC PROTEIN-RELATED"/>
    <property type="match status" value="1"/>
</dbReference>
<dbReference type="EC" id="2.1.1.107" evidence="1"/>
<reference evidence="1 2" key="1">
    <citation type="journal article" date="2011" name="Microb. Cell Fact.">
        <title>Genomic analysis reveals Lactobacillus sanfranciscensis as stable element in traditional sourdoughs.</title>
        <authorList>
            <person name="Vogel R.F."/>
            <person name="Pavlovic M."/>
            <person name="Ehrmann M.A."/>
            <person name="Wiezer A."/>
            <person name="Liesegang H."/>
            <person name="Offschanka S."/>
            <person name="Voget S."/>
            <person name="Angelov A."/>
            <person name="Bocker G."/>
            <person name="Liebl W."/>
        </authorList>
    </citation>
    <scope>NUCLEOTIDE SEQUENCE [LARGE SCALE GENOMIC DNA]</scope>
    <source>
        <strain evidence="1 2">TMW 1.1304</strain>
    </source>
</reference>
<gene>
    <name evidence="1" type="primary">yeaO</name>
    <name evidence="1" type="ordered locus">LSA_01320</name>
</gene>
<dbReference type="HOGENOM" id="CLU_137928_0_0_9"/>
<dbReference type="KEGG" id="lsn:LSA_01320"/>
<keyword evidence="2" id="KW-1185">Reference proteome</keyword>
<organism evidence="1 2">
    <name type="scientific">Fructilactobacillus sanfranciscensis (strain TMW 1.1304)</name>
    <name type="common">Lactobacillus sanfranciscensis</name>
    <dbReference type="NCBI Taxonomy" id="714313"/>
    <lineage>
        <taxon>Bacteria</taxon>
        <taxon>Bacillati</taxon>
        <taxon>Bacillota</taxon>
        <taxon>Bacilli</taxon>
        <taxon>Lactobacillales</taxon>
        <taxon>Lactobacillaceae</taxon>
        <taxon>Fructilactobacillus</taxon>
    </lineage>
</organism>
<evidence type="ECO:0000313" key="2">
    <source>
        <dbReference type="Proteomes" id="UP000001285"/>
    </source>
</evidence>
<dbReference type="Pfam" id="PF22752">
    <property type="entry name" value="DUF488-N3i"/>
    <property type="match status" value="1"/>
</dbReference>
<protein>
    <submittedName>
        <fullName evidence="1">Uncharacterized protein yeaO</fullName>
        <ecNumber evidence="1">2.1.1.107</ecNumber>
    </submittedName>
</protein>
<proteinExistence type="predicted"/>
<keyword evidence="1" id="KW-0489">Methyltransferase</keyword>
<dbReference type="PANTHER" id="PTHR36849:SF1">
    <property type="entry name" value="CYTOPLASMIC PROTEIN"/>
    <property type="match status" value="1"/>
</dbReference>
<sequence length="136" mass="15936">MLSLDKVVGKIKLKLERIYTKPADLNGYRILVDRLWPRGISKIRATLDNWEKSIAPSTELRKWFNHVPDRFPEFKTKYLAELEQNPSTKEFVNLVAEKLKKQNVILLYGAKDQKHNQAIIIYNYLLQQPAIKAELD</sequence>
<dbReference type="GO" id="GO:0004851">
    <property type="term" value="F:uroporphyrin-III C-methyltransferase activity"/>
    <property type="evidence" value="ECO:0007669"/>
    <property type="project" value="UniProtKB-EC"/>
</dbReference>
<dbReference type="Proteomes" id="UP000001285">
    <property type="component" value="Chromosome"/>
</dbReference>
<name>G2KUU5_FRUST</name>
<dbReference type="AlphaFoldDB" id="G2KUU5"/>
<dbReference type="EMBL" id="CP002461">
    <property type="protein sequence ID" value="AEN98613.1"/>
    <property type="molecule type" value="Genomic_DNA"/>
</dbReference>
<evidence type="ECO:0000313" key="1">
    <source>
        <dbReference type="EMBL" id="AEN98613.1"/>
    </source>
</evidence>
<accession>G2KUU5</accession>
<keyword evidence="1" id="KW-0808">Transferase</keyword>
<dbReference type="STRING" id="714313.LSA_01320"/>
<dbReference type="InterPro" id="IPR052552">
    <property type="entry name" value="YeaO-like"/>
</dbReference>
<dbReference type="GO" id="GO:0032259">
    <property type="term" value="P:methylation"/>
    <property type="evidence" value="ECO:0007669"/>
    <property type="project" value="UniProtKB-KW"/>
</dbReference>
<dbReference type="eggNOG" id="COG3189">
    <property type="taxonomic scope" value="Bacteria"/>
</dbReference>